<keyword evidence="3" id="KW-1185">Reference proteome</keyword>
<feature type="chain" id="PRO_5041388169" evidence="1">
    <location>
        <begin position="17"/>
        <end position="56"/>
    </location>
</feature>
<protein>
    <submittedName>
        <fullName evidence="2">Uncharacterized protein</fullName>
    </submittedName>
</protein>
<accession>A0AA35SSK4</accession>
<gene>
    <name evidence="2" type="ORF">GBAR_LOCUS19128</name>
</gene>
<feature type="non-terminal residue" evidence="2">
    <location>
        <position position="1"/>
    </location>
</feature>
<organism evidence="2 3">
    <name type="scientific">Geodia barretti</name>
    <name type="common">Barrett's horny sponge</name>
    <dbReference type="NCBI Taxonomy" id="519541"/>
    <lineage>
        <taxon>Eukaryota</taxon>
        <taxon>Metazoa</taxon>
        <taxon>Porifera</taxon>
        <taxon>Demospongiae</taxon>
        <taxon>Heteroscleromorpha</taxon>
        <taxon>Tetractinellida</taxon>
        <taxon>Astrophorina</taxon>
        <taxon>Geodiidae</taxon>
        <taxon>Geodia</taxon>
    </lineage>
</organism>
<proteinExistence type="predicted"/>
<comment type="caution">
    <text evidence="2">The sequence shown here is derived from an EMBL/GenBank/DDBJ whole genome shotgun (WGS) entry which is preliminary data.</text>
</comment>
<feature type="signal peptide" evidence="1">
    <location>
        <begin position="1"/>
        <end position="16"/>
    </location>
</feature>
<dbReference type="EMBL" id="CASHTH010002704">
    <property type="protein sequence ID" value="CAI8033936.1"/>
    <property type="molecule type" value="Genomic_DNA"/>
</dbReference>
<reference evidence="2" key="1">
    <citation type="submission" date="2023-03" db="EMBL/GenBank/DDBJ databases">
        <authorList>
            <person name="Steffen K."/>
            <person name="Cardenas P."/>
        </authorList>
    </citation>
    <scope>NUCLEOTIDE SEQUENCE</scope>
</reference>
<evidence type="ECO:0000313" key="3">
    <source>
        <dbReference type="Proteomes" id="UP001174909"/>
    </source>
</evidence>
<dbReference type="Proteomes" id="UP001174909">
    <property type="component" value="Unassembled WGS sequence"/>
</dbReference>
<dbReference type="AlphaFoldDB" id="A0AA35SSK4"/>
<evidence type="ECO:0000313" key="2">
    <source>
        <dbReference type="EMBL" id="CAI8033936.1"/>
    </source>
</evidence>
<keyword evidence="1" id="KW-0732">Signal</keyword>
<sequence length="56" mass="6161">MLFCLHLPLHFTTTHCLSLPLQRQRVSDNGTLIVNLLSSSSSPLHYHTLSISTTAG</sequence>
<evidence type="ECO:0000256" key="1">
    <source>
        <dbReference type="SAM" id="SignalP"/>
    </source>
</evidence>
<name>A0AA35SSK4_GEOBA</name>